<gene>
    <name evidence="3" type="ORF">E2562_014560</name>
</gene>
<dbReference type="InterPro" id="IPR011992">
    <property type="entry name" value="EF-hand-dom_pair"/>
</dbReference>
<keyword evidence="4" id="KW-1185">Reference proteome</keyword>
<name>A0A6G1EJB3_9ORYZ</name>
<keyword evidence="1" id="KW-0106">Calcium</keyword>
<dbReference type="AlphaFoldDB" id="A0A6G1EJB3"/>
<evidence type="ECO:0000313" key="4">
    <source>
        <dbReference type="Proteomes" id="UP000479710"/>
    </source>
</evidence>
<dbReference type="PROSITE" id="PS00018">
    <property type="entry name" value="EF_HAND_1"/>
    <property type="match status" value="1"/>
</dbReference>
<dbReference type="EMBL" id="SPHZ02000003">
    <property type="protein sequence ID" value="KAF0924761.1"/>
    <property type="molecule type" value="Genomic_DNA"/>
</dbReference>
<feature type="compositionally biased region" description="Pro residues" evidence="2">
    <location>
        <begin position="155"/>
        <end position="165"/>
    </location>
</feature>
<evidence type="ECO:0000313" key="3">
    <source>
        <dbReference type="EMBL" id="KAF0924761.1"/>
    </source>
</evidence>
<organism evidence="3 4">
    <name type="scientific">Oryza meyeriana var. granulata</name>
    <dbReference type="NCBI Taxonomy" id="110450"/>
    <lineage>
        <taxon>Eukaryota</taxon>
        <taxon>Viridiplantae</taxon>
        <taxon>Streptophyta</taxon>
        <taxon>Embryophyta</taxon>
        <taxon>Tracheophyta</taxon>
        <taxon>Spermatophyta</taxon>
        <taxon>Magnoliopsida</taxon>
        <taxon>Liliopsida</taxon>
        <taxon>Poales</taxon>
        <taxon>Poaceae</taxon>
        <taxon>BOP clade</taxon>
        <taxon>Oryzoideae</taxon>
        <taxon>Oryzeae</taxon>
        <taxon>Oryzinae</taxon>
        <taxon>Oryza</taxon>
        <taxon>Oryza meyeriana</taxon>
    </lineage>
</organism>
<dbReference type="Proteomes" id="UP000479710">
    <property type="component" value="Unassembled WGS sequence"/>
</dbReference>
<proteinExistence type="predicted"/>
<feature type="compositionally biased region" description="Low complexity" evidence="2">
    <location>
        <begin position="22"/>
        <end position="33"/>
    </location>
</feature>
<dbReference type="InterPro" id="IPR018247">
    <property type="entry name" value="EF_Hand_1_Ca_BS"/>
</dbReference>
<feature type="compositionally biased region" description="Basic and acidic residues" evidence="2">
    <location>
        <begin position="323"/>
        <end position="334"/>
    </location>
</feature>
<sequence length="345" mass="37081">MRHTGADKAVAGTDTALFVTPSNSSSTSATSNSKGKHGGKGKNGGGNGGGSGGDRSGGGLKQPTPTPPLGPWVMMAPWAPTPWAGPQPWAASWRPAGGPGRVDRLPIQRRYPLGSRRSGGWELSAPGSLRTIPSRLARSAPRLRRVSLIHDHDPLPPLPASPPAAFPSVSLTDGDDRVGNGEHEARSPTGDGAGGRVGPVTANVRKWLLYLFPMLDCAPKDGGVSQATLEAWLRWQAADRIDALARRELKKHDRDGDGSVTLRDYLVVDPDQHIDNPKFRRWQPNVLTLGQCVYVVMYCSFLHPENSSKEKVLSLDSTISEMHTTEDTKEENALYERTGLPQSDN</sequence>
<accession>A0A6G1EJB3</accession>
<protein>
    <recommendedName>
        <fullName evidence="5">EF-hand domain-containing protein</fullName>
    </recommendedName>
</protein>
<evidence type="ECO:0000256" key="2">
    <source>
        <dbReference type="SAM" id="MobiDB-lite"/>
    </source>
</evidence>
<feature type="region of interest" description="Disordered" evidence="2">
    <location>
        <begin position="1"/>
        <end position="74"/>
    </location>
</feature>
<evidence type="ECO:0008006" key="5">
    <source>
        <dbReference type="Google" id="ProtNLM"/>
    </source>
</evidence>
<reference evidence="3 4" key="1">
    <citation type="submission" date="2019-11" db="EMBL/GenBank/DDBJ databases">
        <title>Whole genome sequence of Oryza granulata.</title>
        <authorList>
            <person name="Li W."/>
        </authorList>
    </citation>
    <scope>NUCLEOTIDE SEQUENCE [LARGE SCALE GENOMIC DNA]</scope>
    <source>
        <strain evidence="4">cv. Menghai</strain>
        <tissue evidence="3">Leaf</tissue>
    </source>
</reference>
<comment type="caution">
    <text evidence="3">The sequence shown here is derived from an EMBL/GenBank/DDBJ whole genome shotgun (WGS) entry which is preliminary data.</text>
</comment>
<dbReference type="SUPFAM" id="SSF47473">
    <property type="entry name" value="EF-hand"/>
    <property type="match status" value="1"/>
</dbReference>
<dbReference type="OrthoDB" id="293868at2759"/>
<feature type="region of interest" description="Disordered" evidence="2">
    <location>
        <begin position="322"/>
        <end position="345"/>
    </location>
</feature>
<feature type="compositionally biased region" description="Gly residues" evidence="2">
    <location>
        <begin position="41"/>
        <end position="60"/>
    </location>
</feature>
<feature type="region of interest" description="Disordered" evidence="2">
    <location>
        <begin position="154"/>
        <end position="197"/>
    </location>
</feature>
<evidence type="ECO:0000256" key="1">
    <source>
        <dbReference type="ARBA" id="ARBA00022837"/>
    </source>
</evidence>
<feature type="compositionally biased region" description="Basic and acidic residues" evidence="2">
    <location>
        <begin position="174"/>
        <end position="186"/>
    </location>
</feature>